<name>A0A6A6R6K0_9PEZI</name>
<sequence>MHLISFLFVLLLSHLVYASPQTCYWPNKVVSPTHRPCNESANESHCCGPDDFCLDNGLCYDTAGTISQQSCTDPTWDASDCFQLCKEARSGLPIMPTGLFVDLTQGIRLFCCDIGTYNSANDTCDYGDKPTSPFGLSFGKVITDRSTGSTEVFNSTHKQDPSSTANSTESATTQTVTITASGNGNGAATPQSHTSTYAAIGAGVGAPLALALLGVSYLLYREKRKNTANNPAKYTGSSDEDRRAWVAQLQQQQRYQQTQTQNQTQYAHVAESPENYSAPHHAHPQLTSSPTELDATRVGELDGRNSRWVDGVVRTEK</sequence>
<feature type="chain" id="PRO_5025694910" description="Mid2 domain-containing protein" evidence="3">
    <location>
        <begin position="19"/>
        <end position="317"/>
    </location>
</feature>
<evidence type="ECO:0000313" key="4">
    <source>
        <dbReference type="EMBL" id="KAF2500032.1"/>
    </source>
</evidence>
<evidence type="ECO:0000313" key="5">
    <source>
        <dbReference type="Proteomes" id="UP000799750"/>
    </source>
</evidence>
<gene>
    <name evidence="4" type="ORF">BU16DRAFT_534667</name>
</gene>
<feature type="region of interest" description="Disordered" evidence="1">
    <location>
        <begin position="149"/>
        <end position="173"/>
    </location>
</feature>
<keyword evidence="2" id="KW-0812">Transmembrane</keyword>
<evidence type="ECO:0000256" key="1">
    <source>
        <dbReference type="SAM" id="MobiDB-lite"/>
    </source>
</evidence>
<feature type="transmembrane region" description="Helical" evidence="2">
    <location>
        <begin position="197"/>
        <end position="220"/>
    </location>
</feature>
<dbReference type="EMBL" id="MU004183">
    <property type="protein sequence ID" value="KAF2500032.1"/>
    <property type="molecule type" value="Genomic_DNA"/>
</dbReference>
<keyword evidence="2" id="KW-1133">Transmembrane helix</keyword>
<keyword evidence="3" id="KW-0732">Signal</keyword>
<keyword evidence="5" id="KW-1185">Reference proteome</keyword>
<protein>
    <recommendedName>
        <fullName evidence="6">Mid2 domain-containing protein</fullName>
    </recommendedName>
</protein>
<keyword evidence="2" id="KW-0472">Membrane</keyword>
<proteinExistence type="predicted"/>
<reference evidence="4" key="1">
    <citation type="journal article" date="2020" name="Stud. Mycol.">
        <title>101 Dothideomycetes genomes: a test case for predicting lifestyles and emergence of pathogens.</title>
        <authorList>
            <person name="Haridas S."/>
            <person name="Albert R."/>
            <person name="Binder M."/>
            <person name="Bloem J."/>
            <person name="Labutti K."/>
            <person name="Salamov A."/>
            <person name="Andreopoulos B."/>
            <person name="Baker S."/>
            <person name="Barry K."/>
            <person name="Bills G."/>
            <person name="Bluhm B."/>
            <person name="Cannon C."/>
            <person name="Castanera R."/>
            <person name="Culley D."/>
            <person name="Daum C."/>
            <person name="Ezra D."/>
            <person name="Gonzalez J."/>
            <person name="Henrissat B."/>
            <person name="Kuo A."/>
            <person name="Liang C."/>
            <person name="Lipzen A."/>
            <person name="Lutzoni F."/>
            <person name="Magnuson J."/>
            <person name="Mondo S."/>
            <person name="Nolan M."/>
            <person name="Ohm R."/>
            <person name="Pangilinan J."/>
            <person name="Park H.-J."/>
            <person name="Ramirez L."/>
            <person name="Alfaro M."/>
            <person name="Sun H."/>
            <person name="Tritt A."/>
            <person name="Yoshinaga Y."/>
            <person name="Zwiers L.-H."/>
            <person name="Turgeon B."/>
            <person name="Goodwin S."/>
            <person name="Spatafora J."/>
            <person name="Crous P."/>
            <person name="Grigoriev I."/>
        </authorList>
    </citation>
    <scope>NUCLEOTIDE SEQUENCE</scope>
    <source>
        <strain evidence="4">CBS 269.34</strain>
    </source>
</reference>
<feature type="compositionally biased region" description="Low complexity" evidence="1">
    <location>
        <begin position="162"/>
        <end position="173"/>
    </location>
</feature>
<organism evidence="4 5">
    <name type="scientific">Lophium mytilinum</name>
    <dbReference type="NCBI Taxonomy" id="390894"/>
    <lineage>
        <taxon>Eukaryota</taxon>
        <taxon>Fungi</taxon>
        <taxon>Dikarya</taxon>
        <taxon>Ascomycota</taxon>
        <taxon>Pezizomycotina</taxon>
        <taxon>Dothideomycetes</taxon>
        <taxon>Pleosporomycetidae</taxon>
        <taxon>Mytilinidiales</taxon>
        <taxon>Mytilinidiaceae</taxon>
        <taxon>Lophium</taxon>
    </lineage>
</organism>
<dbReference type="AlphaFoldDB" id="A0A6A6R6K0"/>
<evidence type="ECO:0000256" key="2">
    <source>
        <dbReference type="SAM" id="Phobius"/>
    </source>
</evidence>
<feature type="signal peptide" evidence="3">
    <location>
        <begin position="1"/>
        <end position="18"/>
    </location>
</feature>
<dbReference type="Proteomes" id="UP000799750">
    <property type="component" value="Unassembled WGS sequence"/>
</dbReference>
<accession>A0A6A6R6K0</accession>
<dbReference type="OrthoDB" id="5215637at2759"/>
<evidence type="ECO:0008006" key="6">
    <source>
        <dbReference type="Google" id="ProtNLM"/>
    </source>
</evidence>
<evidence type="ECO:0000256" key="3">
    <source>
        <dbReference type="SAM" id="SignalP"/>
    </source>
</evidence>